<keyword evidence="2" id="KW-0378">Hydrolase</keyword>
<evidence type="ECO:0000313" key="5">
    <source>
        <dbReference type="Proteomes" id="UP000270856"/>
    </source>
</evidence>
<dbReference type="GO" id="GO:0016020">
    <property type="term" value="C:membrane"/>
    <property type="evidence" value="ECO:0007669"/>
    <property type="project" value="TreeGrafter"/>
</dbReference>
<dbReference type="Pfam" id="PF01522">
    <property type="entry name" value="Polysacc_deac_1"/>
    <property type="match status" value="1"/>
</dbReference>
<evidence type="ECO:0000259" key="3">
    <source>
        <dbReference type="PROSITE" id="PS51677"/>
    </source>
</evidence>
<dbReference type="InterPro" id="IPR002509">
    <property type="entry name" value="NODB_dom"/>
</dbReference>
<evidence type="ECO:0000256" key="2">
    <source>
        <dbReference type="ARBA" id="ARBA00022801"/>
    </source>
</evidence>
<organism evidence="4 5">
    <name type="scientific">Aureibaculum marinum</name>
    <dbReference type="NCBI Taxonomy" id="2487930"/>
    <lineage>
        <taxon>Bacteria</taxon>
        <taxon>Pseudomonadati</taxon>
        <taxon>Bacteroidota</taxon>
        <taxon>Flavobacteriia</taxon>
        <taxon>Flavobacteriales</taxon>
        <taxon>Flavobacteriaceae</taxon>
        <taxon>Aureibaculum</taxon>
    </lineage>
</organism>
<reference evidence="4 5" key="1">
    <citation type="submission" date="2018-11" db="EMBL/GenBank/DDBJ databases">
        <title>Aureibaculum marinum gen. nov., sp. nov., a member of the family Flavobacteriaceae isolated from the Bohai Sea.</title>
        <authorList>
            <person name="Ji X."/>
        </authorList>
    </citation>
    <scope>NUCLEOTIDE SEQUENCE [LARGE SCALE GENOMIC DNA]</scope>
    <source>
        <strain evidence="4 5">BH-SD17</strain>
    </source>
</reference>
<keyword evidence="5" id="KW-1185">Reference proteome</keyword>
<protein>
    <submittedName>
        <fullName evidence="4">Polysaccharide deacetylase family protein</fullName>
    </submittedName>
</protein>
<evidence type="ECO:0000256" key="1">
    <source>
        <dbReference type="ARBA" id="ARBA00022723"/>
    </source>
</evidence>
<dbReference type="InterPro" id="IPR050248">
    <property type="entry name" value="Polysacc_deacetylase_ArnD"/>
</dbReference>
<dbReference type="CDD" id="cd10917">
    <property type="entry name" value="CE4_NodB_like_6s_7s"/>
    <property type="match status" value="1"/>
</dbReference>
<dbReference type="SUPFAM" id="SSF88713">
    <property type="entry name" value="Glycoside hydrolase/deacetylase"/>
    <property type="match status" value="1"/>
</dbReference>
<dbReference type="InterPro" id="IPR011330">
    <property type="entry name" value="Glyco_hydro/deAcase_b/a-brl"/>
</dbReference>
<dbReference type="PANTHER" id="PTHR10587">
    <property type="entry name" value="GLYCOSYL TRANSFERASE-RELATED"/>
    <property type="match status" value="1"/>
</dbReference>
<proteinExistence type="predicted"/>
<dbReference type="EMBL" id="RPFJ01000015">
    <property type="protein sequence ID" value="RPD95856.1"/>
    <property type="molecule type" value="Genomic_DNA"/>
</dbReference>
<dbReference type="OrthoDB" id="9812065at2"/>
<gene>
    <name evidence="4" type="ORF">EGM88_11600</name>
</gene>
<dbReference type="AlphaFoldDB" id="A0A3N4NRZ8"/>
<keyword evidence="1" id="KW-0479">Metal-binding</keyword>
<comment type="caution">
    <text evidence="4">The sequence shown here is derived from an EMBL/GenBank/DDBJ whole genome shotgun (WGS) entry which is preliminary data.</text>
</comment>
<dbReference type="Proteomes" id="UP000270856">
    <property type="component" value="Unassembled WGS sequence"/>
</dbReference>
<sequence>MNSYFTRIPYWIKAIFPNQIWSLPNTNKEIYLTFDDGPTPEITEWILKTLEQYNAKATFFCVGNNIKKHPTLFNNIIKNNHNVGNHTFNHEKGWKTNNNNYLNSILKTEELIRTLFCQTLPKKNEQQLTKLFRPPYGKIKRSQTKSLIKKNYKIVMWSVLSWDFDKSINSETCLNNVIKNTQSGDIVVFHDNEKAFDKLKVVLPKTLEHFSKKGYVFKKIT</sequence>
<name>A0A3N4NRZ8_9FLAO</name>
<dbReference type="RefSeq" id="WP_123898451.1">
    <property type="nucleotide sequence ID" value="NZ_RPFJ01000015.1"/>
</dbReference>
<dbReference type="GO" id="GO:0016810">
    <property type="term" value="F:hydrolase activity, acting on carbon-nitrogen (but not peptide) bonds"/>
    <property type="evidence" value="ECO:0007669"/>
    <property type="project" value="InterPro"/>
</dbReference>
<dbReference type="PROSITE" id="PS51677">
    <property type="entry name" value="NODB"/>
    <property type="match status" value="1"/>
</dbReference>
<dbReference type="Gene3D" id="3.20.20.370">
    <property type="entry name" value="Glycoside hydrolase/deacetylase"/>
    <property type="match status" value="1"/>
</dbReference>
<dbReference type="PANTHER" id="PTHR10587:SF133">
    <property type="entry name" value="CHITIN DEACETYLASE 1-RELATED"/>
    <property type="match status" value="1"/>
</dbReference>
<dbReference type="GO" id="GO:0046872">
    <property type="term" value="F:metal ion binding"/>
    <property type="evidence" value="ECO:0007669"/>
    <property type="project" value="UniProtKB-KW"/>
</dbReference>
<feature type="domain" description="NodB homology" evidence="3">
    <location>
        <begin position="28"/>
        <end position="218"/>
    </location>
</feature>
<accession>A0A3N4NRZ8</accession>
<evidence type="ECO:0000313" key="4">
    <source>
        <dbReference type="EMBL" id="RPD95856.1"/>
    </source>
</evidence>
<dbReference type="GO" id="GO:0005975">
    <property type="term" value="P:carbohydrate metabolic process"/>
    <property type="evidence" value="ECO:0007669"/>
    <property type="project" value="InterPro"/>
</dbReference>